<dbReference type="Proteomes" id="UP000236232">
    <property type="component" value="Unassembled WGS sequence"/>
</dbReference>
<protein>
    <recommendedName>
        <fullName evidence="2">Sulfatase-modifying factor enzyme-like domain-containing protein</fullName>
    </recommendedName>
</protein>
<sequence>MIEFLRQWWLWDRSPTPQRHAARGVLRHKSGRGASCEAFPRRSVGTIEYYRYPCVALLMLLLAACNQSSVVPSQSLGPKQVTVIAERIDQRYPQHAVSDRKALLQQVVKAIDNMVFVEGGTFEMGDFGWIGEYDPENMCEWPCGLSRDELWFLVPKADSRPLHTVRLDSFYMAKYHTTIAEDDRFRIFTGLPFYDMDLTEGDQKNGLTLSYRLRNPHLFKPDFPARSKLWQEAKDYCLWLGELSGLPVDLPTEAQYEYAARSGGRYVVYSTDTGSVIRGKNVHSRGDTYPVGYFPPNPLGLYEMGENAVSWVNDWYAADYYQNSPADNPQGPETGTDKVQRGGTSIWTPSASMTMRRLNSPPVLEEYFAQNSYRCSIQQSGKLKE</sequence>
<dbReference type="InterPro" id="IPR005532">
    <property type="entry name" value="SUMF_dom"/>
</dbReference>
<dbReference type="SUPFAM" id="SSF56436">
    <property type="entry name" value="C-type lectin-like"/>
    <property type="match status" value="1"/>
</dbReference>
<feature type="compositionally biased region" description="Polar residues" evidence="1">
    <location>
        <begin position="323"/>
        <end position="333"/>
    </location>
</feature>
<feature type="compositionally biased region" description="Polar residues" evidence="1">
    <location>
        <begin position="342"/>
        <end position="352"/>
    </location>
</feature>
<evidence type="ECO:0000256" key="1">
    <source>
        <dbReference type="SAM" id="MobiDB-lite"/>
    </source>
</evidence>
<evidence type="ECO:0000313" key="4">
    <source>
        <dbReference type="Proteomes" id="UP000236232"/>
    </source>
</evidence>
<dbReference type="EMBL" id="POWE01000030">
    <property type="protein sequence ID" value="PNQ94127.1"/>
    <property type="molecule type" value="Genomic_DNA"/>
</dbReference>
<proteinExistence type="predicted"/>
<dbReference type="PANTHER" id="PTHR23150:SF19">
    <property type="entry name" value="FORMYLGLYCINE-GENERATING ENZYME"/>
    <property type="match status" value="1"/>
</dbReference>
<evidence type="ECO:0000313" key="3">
    <source>
        <dbReference type="EMBL" id="PNQ94127.1"/>
    </source>
</evidence>
<gene>
    <name evidence="3" type="ORF">CCU68_02855</name>
</gene>
<keyword evidence="4" id="KW-1185">Reference proteome</keyword>
<dbReference type="InterPro" id="IPR051043">
    <property type="entry name" value="Sulfatase_Mod_Factor_Kinase"/>
</dbReference>
<accession>A0ABX4YAT2</accession>
<dbReference type="Pfam" id="PF03781">
    <property type="entry name" value="FGE-sulfatase"/>
    <property type="match status" value="1"/>
</dbReference>
<name>A0ABX4YAT2_9PSED</name>
<evidence type="ECO:0000259" key="2">
    <source>
        <dbReference type="Pfam" id="PF03781"/>
    </source>
</evidence>
<dbReference type="InterPro" id="IPR016187">
    <property type="entry name" value="CTDL_fold"/>
</dbReference>
<dbReference type="Gene3D" id="3.90.1580.10">
    <property type="entry name" value="paralog of FGE (formylglycine-generating enzyme)"/>
    <property type="match status" value="1"/>
</dbReference>
<feature type="domain" description="Sulfatase-modifying factor enzyme-like" evidence="2">
    <location>
        <begin position="112"/>
        <end position="349"/>
    </location>
</feature>
<reference evidence="3 4" key="1">
    <citation type="submission" date="2018-01" db="EMBL/GenBank/DDBJ databases">
        <title>Draft Genome Sequence of Pseudomonas gingeri NCPPB 3146 (LMG 5327), a White Line Reaction Producer.</title>
        <authorList>
            <person name="Rokni-Zadeh H."/>
            <person name="Bahrami T."/>
            <person name="Zarvandi S."/>
            <person name="Changi-Ashtiani M."/>
            <person name="De Mot R."/>
        </authorList>
    </citation>
    <scope>NUCLEOTIDE SEQUENCE [LARGE SCALE GENOMIC DNA]</scope>
    <source>
        <strain evidence="4">NCPPB 3146 \ LMG 5327</strain>
    </source>
</reference>
<organism evidence="3 4">
    <name type="scientific">Pseudomonas gingeri NCPPB 3146 = LMG 5327</name>
    <dbReference type="NCBI Taxonomy" id="707248"/>
    <lineage>
        <taxon>Bacteria</taxon>
        <taxon>Pseudomonadati</taxon>
        <taxon>Pseudomonadota</taxon>
        <taxon>Gammaproteobacteria</taxon>
        <taxon>Pseudomonadales</taxon>
        <taxon>Pseudomonadaceae</taxon>
        <taxon>Pseudomonas</taxon>
    </lineage>
</organism>
<feature type="region of interest" description="Disordered" evidence="1">
    <location>
        <begin position="323"/>
        <end position="352"/>
    </location>
</feature>
<comment type="caution">
    <text evidence="3">The sequence shown here is derived from an EMBL/GenBank/DDBJ whole genome shotgun (WGS) entry which is preliminary data.</text>
</comment>
<dbReference type="PANTHER" id="PTHR23150">
    <property type="entry name" value="SULFATASE MODIFYING FACTOR 1, 2"/>
    <property type="match status" value="1"/>
</dbReference>
<dbReference type="InterPro" id="IPR042095">
    <property type="entry name" value="SUMF_sf"/>
</dbReference>